<dbReference type="SUPFAM" id="SSF55874">
    <property type="entry name" value="ATPase domain of HSP90 chaperone/DNA topoisomerase II/histidine kinase"/>
    <property type="match status" value="1"/>
</dbReference>
<dbReference type="RefSeq" id="XP_033577070.1">
    <property type="nucleotide sequence ID" value="XM_033717817.1"/>
</dbReference>
<evidence type="ECO:0008006" key="5">
    <source>
        <dbReference type="Google" id="ProtNLM"/>
    </source>
</evidence>
<sequence>MTTVSRAEACVFIDKLREDNGGITREDREFLERNKPQILATIDNIRRKLGASTKALAANLYAKDTRFVYELIQNAEDNSYEVAKNESKSPWLRFALDQDRIVIDSNEDGFSEANIRAICSIGESTKASIQGYIGEKGIGFKSVFKVARKVHVQSGPYSFAFEYQRDGNDNGLGMVTPMNEDYLAVPGGVRTRIILYLLTTCDRNTLRKEFLDLPDTLLLFLRKLKTLSIKITIPGERDVERNYSLSKSGNEVSLHKTLSQLNSTSTQNYWTARRQVSNMPNNYARKNISMAEVVLAFPLDADDIPIIEDQHVFAFLPLRKVGYKFLIQSDFITQASREDVFNSPWNNRLLDEVTETFLSSVGDFLNHPTLRYCWLRFIPTGHIADDFWGRLQVNIFKAVSSRKLFFDRYDYKTRLSFANKLRIVPHGFRDEEGHPLLADLTYGGKTAYVSEQYDKNLELPILKKIGAEGLSNEDFLDRLAQDLNFNDVKQSRMRSKPLSAEWHTDVASLLIVMLRNPIYTPSIGILPIVPLNTGRWVSPRFASIYFPTSEGIEVPADLGLALVDTGALRNNSRKTLFSKLGVTECDPSKVFPLIEQVYLGSGQTFRQTLPHISFIFWHHTKLPTKGIRIKLLGSQGSFWSDAPRGWTYNPCSEAPYSMSKILGTSSPIQLKDKMRFLKPTYEDELQHLERRNDQTIMEWLASFIQMKEKPQLCRRSNTLKMSSELKYIIQHRPQFLLGVLEANWHQYSHHFWDLYSERIEVPVLHSDQLRRLDMTYLPLPKLMNIVVRLGLEQDFGFLKELDGIVDSAASKWMFLRRFGVGIDDDLSFWLALLNKAKHKNNVQGTVVFEIYTNLQKFLEPEEIEEIKEVFSEDAYVFLPSANSDAPPSWRFIEDCVWDGPEWFTYKARLQTSKQYRRLYSLFRLTLGVKHADYNDYLAFLQTIQNSSTDILSSDEHAKVLLLYEQLYKVANDLNDFDVEKQIRTDFEENNLVYSHCNGTWHTPSFCIWAEEQIQLPGKLSIATTYKTLKPFFLNVLRVTKPSLEMHISALKQKASTNPDKSSIFREMLNICAFEIPFKALEKLRDCKCLPIKLPSGTTEWSDCSEDFAIVNRRDYSQTFAGQIKVLNFSLEEVHSLKPFLTGLGLEERYLSRAVREETTVQGGLISERLTAELRKKSYAICRYAAHLGSKTARENAVSMHRTLHNMDVYVSDAISKSVSIDQNDVTVTVPQATAYFHLDQQEGKLKLYVPQSKNQQRLCLSRELPISLLQHFGVPKDANGAELGSIITESSLFVINGLLEQAGIIEVGGITRPEDESEDESSSSGTANTPRGTSPARGPPESTEARAASRSVTISTPGSASQTQVPGLSTGSRASTPSETVGTPRSTSQTRSSRHGTEPEASSTPPLQTSTTQDSYPTPNSIAFDRSPSPPERPDLYRELLDAVVELAESLHRLPRKGQTFRDPLPRNPTIGVDTSLAVHSSITGEREFKIGAAGELFVFELLKGLGLPNFTLANWQSTIRHRVAVHERYYDLTRWFGPETADIVYRDREGTLTHLLIEAGYLQASTWSHKTPEYYIEVKTTVGMLDTPFYCSQPQYERMESMRLLGNVASNKVYLVARVFSLGDCGMGLKLYMDPATLRSDQELIFKTDKYSVTPGYRF</sequence>
<evidence type="ECO:0000313" key="4">
    <source>
        <dbReference type="RefSeq" id="XP_033577070.1"/>
    </source>
</evidence>
<dbReference type="Gene3D" id="3.30.565.10">
    <property type="entry name" value="Histidine kinase-like ATPase, C-terminal domain"/>
    <property type="match status" value="1"/>
</dbReference>
<name>A0A6A6YMK1_9PEZI</name>
<accession>A0A6A6YMK1</accession>
<evidence type="ECO:0000313" key="3">
    <source>
        <dbReference type="Proteomes" id="UP000504636"/>
    </source>
</evidence>
<dbReference type="EMBL" id="MU003700">
    <property type="protein sequence ID" value="KAF2810106.1"/>
    <property type="molecule type" value="Genomic_DNA"/>
</dbReference>
<dbReference type="PANTHER" id="PTHR32387">
    <property type="entry name" value="WU:FJ29H11"/>
    <property type="match status" value="1"/>
</dbReference>
<dbReference type="GeneID" id="54458710"/>
<protein>
    <recommendedName>
        <fullName evidence="5">Protein NO VEIN C-terminal domain-containing protein</fullName>
    </recommendedName>
</protein>
<keyword evidence="3" id="KW-1185">Reference proteome</keyword>
<evidence type="ECO:0000256" key="1">
    <source>
        <dbReference type="SAM" id="MobiDB-lite"/>
    </source>
</evidence>
<proteinExistence type="predicted"/>
<reference evidence="4" key="2">
    <citation type="submission" date="2020-04" db="EMBL/GenBank/DDBJ databases">
        <authorList>
            <consortium name="NCBI Genome Project"/>
        </authorList>
    </citation>
    <scope>NUCLEOTIDE SEQUENCE</scope>
    <source>
        <strain evidence="4">CBS 304.34</strain>
    </source>
</reference>
<dbReference type="PANTHER" id="PTHR32387:SF0">
    <property type="entry name" value="PROTEIN NO VEIN"/>
    <property type="match status" value="1"/>
</dbReference>
<dbReference type="Proteomes" id="UP000504636">
    <property type="component" value="Unplaced"/>
</dbReference>
<reference evidence="2 4" key="1">
    <citation type="journal article" date="2020" name="Stud. Mycol.">
        <title>101 Dothideomycetes genomes: a test case for predicting lifestyles and emergence of pathogens.</title>
        <authorList>
            <person name="Haridas S."/>
            <person name="Albert R."/>
            <person name="Binder M."/>
            <person name="Bloem J."/>
            <person name="Labutti K."/>
            <person name="Salamov A."/>
            <person name="Andreopoulos B."/>
            <person name="Baker S."/>
            <person name="Barry K."/>
            <person name="Bills G."/>
            <person name="Bluhm B."/>
            <person name="Cannon C."/>
            <person name="Castanera R."/>
            <person name="Culley D."/>
            <person name="Daum C."/>
            <person name="Ezra D."/>
            <person name="Gonzalez J."/>
            <person name="Henrissat B."/>
            <person name="Kuo A."/>
            <person name="Liang C."/>
            <person name="Lipzen A."/>
            <person name="Lutzoni F."/>
            <person name="Magnuson J."/>
            <person name="Mondo S."/>
            <person name="Nolan M."/>
            <person name="Ohm R."/>
            <person name="Pangilinan J."/>
            <person name="Park H.-J."/>
            <person name="Ramirez L."/>
            <person name="Alfaro M."/>
            <person name="Sun H."/>
            <person name="Tritt A."/>
            <person name="Yoshinaga Y."/>
            <person name="Zwiers L.-H."/>
            <person name="Turgeon B."/>
            <person name="Goodwin S."/>
            <person name="Spatafora J."/>
            <person name="Crous P."/>
            <person name="Grigoriev I."/>
        </authorList>
    </citation>
    <scope>NUCLEOTIDE SEQUENCE</scope>
    <source>
        <strain evidence="2 4">CBS 304.34</strain>
    </source>
</reference>
<reference evidence="4" key="3">
    <citation type="submission" date="2025-04" db="UniProtKB">
        <authorList>
            <consortium name="RefSeq"/>
        </authorList>
    </citation>
    <scope>IDENTIFICATION</scope>
    <source>
        <strain evidence="4">CBS 304.34</strain>
    </source>
</reference>
<evidence type="ECO:0000313" key="2">
    <source>
        <dbReference type="EMBL" id="KAF2810106.1"/>
    </source>
</evidence>
<feature type="compositionally biased region" description="Polar residues" evidence="1">
    <location>
        <begin position="1350"/>
        <end position="1381"/>
    </location>
</feature>
<dbReference type="OrthoDB" id="1262810at2759"/>
<feature type="compositionally biased region" description="Low complexity" evidence="1">
    <location>
        <begin position="1402"/>
        <end position="1415"/>
    </location>
</feature>
<dbReference type="InterPro" id="IPR036890">
    <property type="entry name" value="HATPase_C_sf"/>
</dbReference>
<feature type="region of interest" description="Disordered" evidence="1">
    <location>
        <begin position="1313"/>
        <end position="1435"/>
    </location>
</feature>
<dbReference type="InterPro" id="IPR052957">
    <property type="entry name" value="Auxin_embryo_med"/>
</dbReference>
<gene>
    <name evidence="2 4" type="ORF">BDZ99DRAFT_442610</name>
</gene>
<organism evidence="2">
    <name type="scientific">Mytilinidion resinicola</name>
    <dbReference type="NCBI Taxonomy" id="574789"/>
    <lineage>
        <taxon>Eukaryota</taxon>
        <taxon>Fungi</taxon>
        <taxon>Dikarya</taxon>
        <taxon>Ascomycota</taxon>
        <taxon>Pezizomycotina</taxon>
        <taxon>Dothideomycetes</taxon>
        <taxon>Pleosporomycetidae</taxon>
        <taxon>Mytilinidiales</taxon>
        <taxon>Mytilinidiaceae</taxon>
        <taxon>Mytilinidion</taxon>
    </lineage>
</organism>
<dbReference type="NCBIfam" id="NF047352">
    <property type="entry name" value="P_loop_sacsin"/>
    <property type="match status" value="1"/>
</dbReference>